<dbReference type="EMBL" id="KB743803">
    <property type="protein sequence ID" value="EOA97041.1"/>
    <property type="molecule type" value="Genomic_DNA"/>
</dbReference>
<gene>
    <name evidence="2" type="ORF">Anapl_19029</name>
</gene>
<evidence type="ECO:0000313" key="2">
    <source>
        <dbReference type="EMBL" id="EOA97041.1"/>
    </source>
</evidence>
<feature type="region of interest" description="Disordered" evidence="1">
    <location>
        <begin position="14"/>
        <end position="52"/>
    </location>
</feature>
<evidence type="ECO:0000256" key="1">
    <source>
        <dbReference type="SAM" id="MobiDB-lite"/>
    </source>
</evidence>
<evidence type="ECO:0000313" key="3">
    <source>
        <dbReference type="Proteomes" id="UP000296049"/>
    </source>
</evidence>
<dbReference type="AlphaFoldDB" id="R0JJ59"/>
<reference evidence="3" key="1">
    <citation type="journal article" date="2013" name="Nat. Genet.">
        <title>The duck genome and transcriptome provide insight into an avian influenza virus reservoir species.</title>
        <authorList>
            <person name="Huang Y."/>
            <person name="Li Y."/>
            <person name="Burt D.W."/>
            <person name="Chen H."/>
            <person name="Zhang Y."/>
            <person name="Qian W."/>
            <person name="Kim H."/>
            <person name="Gan S."/>
            <person name="Zhao Y."/>
            <person name="Li J."/>
            <person name="Yi K."/>
            <person name="Feng H."/>
            <person name="Zhu P."/>
            <person name="Li B."/>
            <person name="Liu Q."/>
            <person name="Fairley S."/>
            <person name="Magor K.E."/>
            <person name="Du Z."/>
            <person name="Hu X."/>
            <person name="Goodman L."/>
            <person name="Tafer H."/>
            <person name="Vignal A."/>
            <person name="Lee T."/>
            <person name="Kim K.W."/>
            <person name="Sheng Z."/>
            <person name="An Y."/>
            <person name="Searle S."/>
            <person name="Herrero J."/>
            <person name="Groenen M.A."/>
            <person name="Crooijmans R.P."/>
            <person name="Faraut T."/>
            <person name="Cai Q."/>
            <person name="Webster R.G."/>
            <person name="Aldridge J.R."/>
            <person name="Warren W.C."/>
            <person name="Bartschat S."/>
            <person name="Kehr S."/>
            <person name="Marz M."/>
            <person name="Stadler P.F."/>
            <person name="Smith J."/>
            <person name="Kraus R.H."/>
            <person name="Zhao Y."/>
            <person name="Ren L."/>
            <person name="Fei J."/>
            <person name="Morisson M."/>
            <person name="Kaiser P."/>
            <person name="Griffin D.K."/>
            <person name="Rao M."/>
            <person name="Pitel F."/>
            <person name="Wang J."/>
            <person name="Li N."/>
        </authorList>
    </citation>
    <scope>NUCLEOTIDE SEQUENCE [LARGE SCALE GENOMIC DNA]</scope>
</reference>
<name>R0JJ59_ANAPL</name>
<dbReference type="Proteomes" id="UP000296049">
    <property type="component" value="Unassembled WGS sequence"/>
</dbReference>
<sequence length="399" mass="43935">MAITITPGLRCLHQSHHAQASRTTDFEKLPQRREPLSEKVSSSTPDGMATFRLRPKPDRADARARCFSQVGSEALTGKEELEHCQFVQLGGWEASILVQQRKARALSSLVLQEDPVAAVWTLLLQAPFQINQLTKLYLAECRASELEALAVFCQCSTSRRNNPAIPMVCAHGVRVPMANQWKLSCRECSCCPAAFQGLLPLHNRDVDMEKYADSNVTAIALQGDQTVIVKAPVSKTSDTVQKQEEEEESRQLCLPLSLAFLGKAAVCPTCKTGLVLFTLKACGSFWKTRQGQQAACLQGLPAEQEMADVKATAPSCMGVQRTPESVPTGKKKAGRTQRFKIWSRSAMQTEGLLSDECAALPARLQGPLAVMRWLSAASPHARKRKIKPFPLYGPHRQEL</sequence>
<accession>R0JJ59</accession>
<keyword evidence="3" id="KW-1185">Reference proteome</keyword>
<feature type="compositionally biased region" description="Basic and acidic residues" evidence="1">
    <location>
        <begin position="24"/>
        <end position="37"/>
    </location>
</feature>
<protein>
    <submittedName>
        <fullName evidence="2">Uncharacterized protein</fullName>
    </submittedName>
</protein>
<organism evidence="2 3">
    <name type="scientific">Anas platyrhynchos</name>
    <name type="common">Mallard</name>
    <name type="synonym">Anas boschas</name>
    <dbReference type="NCBI Taxonomy" id="8839"/>
    <lineage>
        <taxon>Eukaryota</taxon>
        <taxon>Metazoa</taxon>
        <taxon>Chordata</taxon>
        <taxon>Craniata</taxon>
        <taxon>Vertebrata</taxon>
        <taxon>Euteleostomi</taxon>
        <taxon>Archelosauria</taxon>
        <taxon>Archosauria</taxon>
        <taxon>Dinosauria</taxon>
        <taxon>Saurischia</taxon>
        <taxon>Theropoda</taxon>
        <taxon>Coelurosauria</taxon>
        <taxon>Aves</taxon>
        <taxon>Neognathae</taxon>
        <taxon>Galloanserae</taxon>
        <taxon>Anseriformes</taxon>
        <taxon>Anatidae</taxon>
        <taxon>Anatinae</taxon>
        <taxon>Anas</taxon>
    </lineage>
</organism>
<proteinExistence type="predicted"/>